<comment type="caution">
    <text evidence="1">The sequence shown here is derived from an EMBL/GenBank/DDBJ whole genome shotgun (WGS) entry which is preliminary data.</text>
</comment>
<gene>
    <name evidence="1" type="ORF">ACFQ34_23465</name>
</gene>
<reference evidence="2" key="1">
    <citation type="journal article" date="2019" name="Int. J. Syst. Evol. Microbiol.">
        <title>The Global Catalogue of Microorganisms (GCM) 10K type strain sequencing project: providing services to taxonomists for standard genome sequencing and annotation.</title>
        <authorList>
            <consortium name="The Broad Institute Genomics Platform"/>
            <consortium name="The Broad Institute Genome Sequencing Center for Infectious Disease"/>
            <person name="Wu L."/>
            <person name="Ma J."/>
        </authorList>
    </citation>
    <scope>NUCLEOTIDE SEQUENCE [LARGE SCALE GENOMIC DNA]</scope>
    <source>
        <strain evidence="2">CCUG 49018</strain>
    </source>
</reference>
<protein>
    <submittedName>
        <fullName evidence="1">Uncharacterized protein</fullName>
    </submittedName>
</protein>
<evidence type="ECO:0000313" key="2">
    <source>
        <dbReference type="Proteomes" id="UP001597182"/>
    </source>
</evidence>
<evidence type="ECO:0000313" key="1">
    <source>
        <dbReference type="EMBL" id="MFD1236261.1"/>
    </source>
</evidence>
<proteinExistence type="predicted"/>
<sequence>MQVTRGALKHGVPVPDIRAVVATPLRVVAQGERTLYIGVTDARDLLEVVAEPDGTVVHAMRLRPKHYVHLRPA</sequence>
<dbReference type="Proteomes" id="UP001597182">
    <property type="component" value="Unassembled WGS sequence"/>
</dbReference>
<organism evidence="1 2">
    <name type="scientific">Pseudonocardia benzenivorans</name>
    <dbReference type="NCBI Taxonomy" id="228005"/>
    <lineage>
        <taxon>Bacteria</taxon>
        <taxon>Bacillati</taxon>
        <taxon>Actinomycetota</taxon>
        <taxon>Actinomycetes</taxon>
        <taxon>Pseudonocardiales</taxon>
        <taxon>Pseudonocardiaceae</taxon>
        <taxon>Pseudonocardia</taxon>
    </lineage>
</organism>
<name>A0ABW3VPJ5_9PSEU</name>
<dbReference type="EMBL" id="JBHTMB010000214">
    <property type="protein sequence ID" value="MFD1236261.1"/>
    <property type="molecule type" value="Genomic_DNA"/>
</dbReference>
<accession>A0ABW3VPJ5</accession>
<keyword evidence="2" id="KW-1185">Reference proteome</keyword>
<dbReference type="RefSeq" id="WP_339122986.1">
    <property type="nucleotide sequence ID" value="NZ_BAABKS010000016.1"/>
</dbReference>